<dbReference type="PRINTS" id="PR00315">
    <property type="entry name" value="ELONGATNFCT"/>
</dbReference>
<reference evidence="15 16" key="1">
    <citation type="submission" date="2017-04" db="EMBL/GenBank/DDBJ databases">
        <authorList>
            <person name="Afonso C.L."/>
            <person name="Miller P.J."/>
            <person name="Scott M.A."/>
            <person name="Spackman E."/>
            <person name="Goraichik I."/>
            <person name="Dimitrov K.M."/>
            <person name="Suarez D.L."/>
            <person name="Swayne D.E."/>
        </authorList>
    </citation>
    <scope>NUCLEOTIDE SEQUENCE [LARGE SCALE GENOMIC DNA]</scope>
    <source>
        <strain evidence="15 16">USBA 355</strain>
    </source>
</reference>
<dbReference type="CDD" id="cd04095">
    <property type="entry name" value="CysN_NoDQ_III"/>
    <property type="match status" value="1"/>
</dbReference>
<proteinExistence type="predicted"/>
<comment type="function">
    <text evidence="12">Proposed to provide activated sulfate for transfer to Nod factor. ATP sulfurylase may be the GTPase, regulating ATP sulfurylase activity.</text>
</comment>
<dbReference type="Proteomes" id="UP000192917">
    <property type="component" value="Unassembled WGS sequence"/>
</dbReference>
<keyword evidence="9" id="KW-0547">Nucleotide-binding</keyword>
<dbReference type="InterPro" id="IPR027417">
    <property type="entry name" value="P-loop_NTPase"/>
</dbReference>
<dbReference type="CDD" id="cd03695">
    <property type="entry name" value="CysN_NodQ_II"/>
    <property type="match status" value="1"/>
</dbReference>
<dbReference type="STRING" id="560819.SAMN05428998_1278"/>
<evidence type="ECO:0000256" key="4">
    <source>
        <dbReference type="ARBA" id="ARBA00012121"/>
    </source>
</evidence>
<dbReference type="InterPro" id="IPR009000">
    <property type="entry name" value="Transl_B-barrel_sf"/>
</dbReference>
<sequence>MTQALCEATARRREASEEALVPGAALAERGLLRFITCGSVDDGKSTLIGRLLLEAGLVPDDQLAEAERESKRYGTLGGALDPALLVDGLAAEREQGITIDVAYRYFSTPRRAFIVADTPGHEQYTRNMATGASSAELAIILVDARKGLLPQTRRHSFIVALSGIRHVVVAVNKMDLVDFDRATFQRLEAEYRGLVRDLGFAGITVIPVSARRGDNVVARSSAMPWYRGPALLDFLETVETEAAAGERPGFLLPVQWVNRAGAEFRGYSGTVAAGRLAPGDEVVVLPAGRRSRIERIVTADGDLAAAGGGEAVTVTLADELDISRGDLLADPAQAPQPRHEASARLLWTGEASRLRPGDRYLLLLGTAEAEATVTRLDAALDLESFEPQAAAGLAMNEIGWVGLRFDRPLVATRFDDCRTLGSFILVDRASNETVALGFVDDAGEAPEQEAEATAPAALAGQRPRLVDASWHLTSALAVGLVTLAVTGSAPWGLAAAGADLALRPLLQRLHAGLAELLLAAAGREKAS</sequence>
<dbReference type="GO" id="GO:0004020">
    <property type="term" value="F:adenylylsulfate kinase activity"/>
    <property type="evidence" value="ECO:0007669"/>
    <property type="project" value="UniProtKB-EC"/>
</dbReference>
<dbReference type="EC" id="2.7.1.25" evidence="4"/>
<dbReference type="PROSITE" id="PS51722">
    <property type="entry name" value="G_TR_2"/>
    <property type="match status" value="1"/>
</dbReference>
<feature type="domain" description="Tr-type G" evidence="14">
    <location>
        <begin position="29"/>
        <end position="249"/>
    </location>
</feature>
<evidence type="ECO:0000256" key="6">
    <source>
        <dbReference type="ARBA" id="ARBA00018372"/>
    </source>
</evidence>
<dbReference type="InterPro" id="IPR041757">
    <property type="entry name" value="CysN_GTP-bd"/>
</dbReference>
<dbReference type="AlphaFoldDB" id="A0A1Y6CI46"/>
<dbReference type="RefSeq" id="WP_085125358.1">
    <property type="nucleotide sequence ID" value="NZ_FWZX01000027.1"/>
</dbReference>
<dbReference type="InterPro" id="IPR031157">
    <property type="entry name" value="G_TR_CS"/>
</dbReference>
<organism evidence="15 16">
    <name type="scientific">Tistlia consotensis USBA 355</name>
    <dbReference type="NCBI Taxonomy" id="560819"/>
    <lineage>
        <taxon>Bacteria</taxon>
        <taxon>Pseudomonadati</taxon>
        <taxon>Pseudomonadota</taxon>
        <taxon>Alphaproteobacteria</taxon>
        <taxon>Rhodospirillales</taxon>
        <taxon>Rhodovibrionaceae</taxon>
        <taxon>Tistlia</taxon>
    </lineage>
</organism>
<dbReference type="CDD" id="cd04166">
    <property type="entry name" value="CysN_ATPS"/>
    <property type="match status" value="1"/>
</dbReference>
<gene>
    <name evidence="15" type="ORF">SAMN05428998_1278</name>
</gene>
<evidence type="ECO:0000256" key="10">
    <source>
        <dbReference type="ARBA" id="ARBA00022840"/>
    </source>
</evidence>
<dbReference type="EMBL" id="FWZX01000027">
    <property type="protein sequence ID" value="SMF67055.1"/>
    <property type="molecule type" value="Genomic_DNA"/>
</dbReference>
<evidence type="ECO:0000256" key="13">
    <source>
        <dbReference type="ARBA" id="ARBA00032986"/>
    </source>
</evidence>
<dbReference type="Gene3D" id="2.40.30.10">
    <property type="entry name" value="Translation factors"/>
    <property type="match status" value="2"/>
</dbReference>
<comment type="subunit">
    <text evidence="3">Sulfate-activating enzymes, NodP and NodQ, may be physically associated.</text>
</comment>
<keyword evidence="8 15" id="KW-0548">Nucleotidyltransferase</keyword>
<dbReference type="Gene3D" id="3.40.50.300">
    <property type="entry name" value="P-loop containing nucleotide triphosphate hydrolases"/>
    <property type="match status" value="1"/>
</dbReference>
<keyword evidence="11" id="KW-0342">GTP-binding</keyword>
<dbReference type="EC" id="2.7.7.4" evidence="5"/>
<dbReference type="GO" id="GO:0005524">
    <property type="term" value="F:ATP binding"/>
    <property type="evidence" value="ECO:0007669"/>
    <property type="project" value="UniProtKB-KW"/>
</dbReference>
<evidence type="ECO:0000256" key="9">
    <source>
        <dbReference type="ARBA" id="ARBA00022741"/>
    </source>
</evidence>
<evidence type="ECO:0000256" key="1">
    <source>
        <dbReference type="ARBA" id="ARBA00001823"/>
    </source>
</evidence>
<dbReference type="Pfam" id="PF22594">
    <property type="entry name" value="GTP-eEF1A_C"/>
    <property type="match status" value="1"/>
</dbReference>
<keyword evidence="10" id="KW-0067">ATP-binding</keyword>
<protein>
    <recommendedName>
        <fullName evidence="6">Bifunctional enzyme NodQ</fullName>
        <ecNumber evidence="4">2.7.1.25</ecNumber>
        <ecNumber evidence="5">2.7.7.4</ecNumber>
    </recommendedName>
    <alternativeName>
        <fullName evidence="13">Nodulation protein Q</fullName>
    </alternativeName>
</protein>
<keyword evidence="7 15" id="KW-0808">Transferase</keyword>
<dbReference type="SUPFAM" id="SSF52540">
    <property type="entry name" value="P-loop containing nucleoside triphosphate hydrolases"/>
    <property type="match status" value="1"/>
</dbReference>
<evidence type="ECO:0000313" key="16">
    <source>
        <dbReference type="Proteomes" id="UP000192917"/>
    </source>
</evidence>
<dbReference type="Pfam" id="PF00009">
    <property type="entry name" value="GTP_EFTU"/>
    <property type="match status" value="1"/>
</dbReference>
<dbReference type="GO" id="GO:0006790">
    <property type="term" value="P:sulfur compound metabolic process"/>
    <property type="evidence" value="ECO:0007669"/>
    <property type="project" value="InterPro"/>
</dbReference>
<evidence type="ECO:0000256" key="12">
    <source>
        <dbReference type="ARBA" id="ARBA00024872"/>
    </source>
</evidence>
<evidence type="ECO:0000313" key="15">
    <source>
        <dbReference type="EMBL" id="SMF67055.1"/>
    </source>
</evidence>
<dbReference type="InterPro" id="IPR044139">
    <property type="entry name" value="CysN_NoDQ_III"/>
</dbReference>
<dbReference type="InterPro" id="IPR011779">
    <property type="entry name" value="SO4_adenylTrfase_lsu"/>
</dbReference>
<evidence type="ECO:0000256" key="7">
    <source>
        <dbReference type="ARBA" id="ARBA00022679"/>
    </source>
</evidence>
<dbReference type="InterPro" id="IPR000795">
    <property type="entry name" value="T_Tr_GTP-bd_dom"/>
</dbReference>
<evidence type="ECO:0000256" key="5">
    <source>
        <dbReference type="ARBA" id="ARBA00012391"/>
    </source>
</evidence>
<dbReference type="InterPro" id="IPR054696">
    <property type="entry name" value="GTP-eEF1A_C"/>
</dbReference>
<dbReference type="PANTHER" id="PTHR23115">
    <property type="entry name" value="TRANSLATION FACTOR"/>
    <property type="match status" value="1"/>
</dbReference>
<comment type="function">
    <text evidence="2">APS kinase catalyzes the synthesis of activated sulfate.</text>
</comment>
<dbReference type="InterPro" id="IPR009001">
    <property type="entry name" value="Transl_elong_EF1A/Init_IF2_C"/>
</dbReference>
<dbReference type="SUPFAM" id="SSF50465">
    <property type="entry name" value="EF-Tu/eEF-1alpha/eIF2-gamma C-terminal domain"/>
    <property type="match status" value="1"/>
</dbReference>
<dbReference type="InterPro" id="IPR050100">
    <property type="entry name" value="TRAFAC_GTPase_members"/>
</dbReference>
<dbReference type="GO" id="GO:0005525">
    <property type="term" value="F:GTP binding"/>
    <property type="evidence" value="ECO:0007669"/>
    <property type="project" value="UniProtKB-KW"/>
</dbReference>
<evidence type="ECO:0000256" key="3">
    <source>
        <dbReference type="ARBA" id="ARBA00011760"/>
    </source>
</evidence>
<comment type="catalytic activity">
    <reaction evidence="1">
        <text>adenosine 5'-phosphosulfate + ATP = 3'-phosphoadenylyl sulfate + ADP + H(+)</text>
        <dbReference type="Rhea" id="RHEA:24152"/>
        <dbReference type="ChEBI" id="CHEBI:15378"/>
        <dbReference type="ChEBI" id="CHEBI:30616"/>
        <dbReference type="ChEBI" id="CHEBI:58243"/>
        <dbReference type="ChEBI" id="CHEBI:58339"/>
        <dbReference type="ChEBI" id="CHEBI:456216"/>
        <dbReference type="EC" id="2.7.1.25"/>
    </reaction>
</comment>
<evidence type="ECO:0000256" key="8">
    <source>
        <dbReference type="ARBA" id="ARBA00022695"/>
    </source>
</evidence>
<dbReference type="NCBIfam" id="TIGR02034">
    <property type="entry name" value="CysN"/>
    <property type="match status" value="1"/>
</dbReference>
<dbReference type="SUPFAM" id="SSF50447">
    <property type="entry name" value="Translation proteins"/>
    <property type="match status" value="1"/>
</dbReference>
<dbReference type="GO" id="GO:0003924">
    <property type="term" value="F:GTPase activity"/>
    <property type="evidence" value="ECO:0007669"/>
    <property type="project" value="InterPro"/>
</dbReference>
<keyword evidence="16" id="KW-1185">Reference proteome</keyword>
<name>A0A1Y6CI46_9PROT</name>
<dbReference type="PROSITE" id="PS00301">
    <property type="entry name" value="G_TR_1"/>
    <property type="match status" value="1"/>
</dbReference>
<dbReference type="InterPro" id="IPR044138">
    <property type="entry name" value="CysN_II"/>
</dbReference>
<dbReference type="FunFam" id="3.40.50.300:FF:000119">
    <property type="entry name" value="Sulfate adenylyltransferase subunit 1"/>
    <property type="match status" value="1"/>
</dbReference>
<accession>A0A1Y6CI46</accession>
<evidence type="ECO:0000256" key="2">
    <source>
        <dbReference type="ARBA" id="ARBA00002357"/>
    </source>
</evidence>
<evidence type="ECO:0000256" key="11">
    <source>
        <dbReference type="ARBA" id="ARBA00023134"/>
    </source>
</evidence>
<evidence type="ECO:0000259" key="14">
    <source>
        <dbReference type="PROSITE" id="PS51722"/>
    </source>
</evidence>
<dbReference type="GO" id="GO:0004781">
    <property type="term" value="F:sulfate adenylyltransferase (ATP) activity"/>
    <property type="evidence" value="ECO:0007669"/>
    <property type="project" value="UniProtKB-EC"/>
</dbReference>